<evidence type="ECO:0000313" key="6">
    <source>
        <dbReference type="Proteomes" id="UP000295729"/>
    </source>
</evidence>
<accession>A0A4R6X8J7</accession>
<evidence type="ECO:0000259" key="4">
    <source>
        <dbReference type="PROSITE" id="PS50932"/>
    </source>
</evidence>
<comment type="caution">
    <text evidence="5">The sequence shown here is derived from an EMBL/GenBank/DDBJ whole genome shotgun (WGS) entry which is preliminary data.</text>
</comment>
<evidence type="ECO:0000256" key="2">
    <source>
        <dbReference type="ARBA" id="ARBA00023125"/>
    </source>
</evidence>
<dbReference type="SUPFAM" id="SSF47413">
    <property type="entry name" value="lambda repressor-like DNA-binding domains"/>
    <property type="match status" value="1"/>
</dbReference>
<protein>
    <submittedName>
        <fullName evidence="5">LacI family transcriptional regulator</fullName>
    </submittedName>
</protein>
<feature type="domain" description="HTH lacI-type" evidence="4">
    <location>
        <begin position="7"/>
        <end position="48"/>
    </location>
</feature>
<sequence length="341" mass="38731">MRKPRRYSIKQIAAQAGVSQATVDRAVHHRGHVNPQTQQRIAQAMKELKEQELFSMPVQGRTVFIDVVMHAPARFCQAVRDAMNQQAVQWSAFRIKLRFHLFEDISVSDLRKQLIWIAQHGSHGVVLKVPNDPLMMETIKDLQQQGIPVVTLVTDLPESDRLLYCGMSNHHAGATAAYLMANWLPQAARSNVLVVLSNDRFQGEDERALAFARSLQQQRPEIRVSRTEGSFGMDERLYVQLCEDLKGHESWSGVYSVGGGNRAILQAFEDLELPAPVLIGHDLDRDNRLLLAQKRLQAVLYHDLTVDAQRSFQALLQWHRLIPETDLPQSKVEIITPYNLP</sequence>
<keyword evidence="1" id="KW-0805">Transcription regulation</keyword>
<dbReference type="Proteomes" id="UP000295729">
    <property type="component" value="Unassembled WGS sequence"/>
</dbReference>
<organism evidence="5 6">
    <name type="scientific">Marinomonas communis</name>
    <dbReference type="NCBI Taxonomy" id="28254"/>
    <lineage>
        <taxon>Bacteria</taxon>
        <taxon>Pseudomonadati</taxon>
        <taxon>Pseudomonadota</taxon>
        <taxon>Gammaproteobacteria</taxon>
        <taxon>Oceanospirillales</taxon>
        <taxon>Oceanospirillaceae</taxon>
        <taxon>Marinomonas</taxon>
    </lineage>
</organism>
<dbReference type="EMBL" id="SNZA01000002">
    <property type="protein sequence ID" value="TDR13870.1"/>
    <property type="molecule type" value="Genomic_DNA"/>
</dbReference>
<dbReference type="InterPro" id="IPR025997">
    <property type="entry name" value="SBP_2_dom"/>
</dbReference>
<dbReference type="Gene3D" id="1.10.260.40">
    <property type="entry name" value="lambda repressor-like DNA-binding domains"/>
    <property type="match status" value="1"/>
</dbReference>
<dbReference type="InterPro" id="IPR000843">
    <property type="entry name" value="HTH_LacI"/>
</dbReference>
<keyword evidence="6" id="KW-1185">Reference proteome</keyword>
<dbReference type="PANTHER" id="PTHR30146:SF152">
    <property type="entry name" value="TRANSCRIPTIONAL REGULATORY PROTEIN"/>
    <property type="match status" value="1"/>
</dbReference>
<dbReference type="GO" id="GO:0000976">
    <property type="term" value="F:transcription cis-regulatory region binding"/>
    <property type="evidence" value="ECO:0007669"/>
    <property type="project" value="TreeGrafter"/>
</dbReference>
<dbReference type="InterPro" id="IPR028082">
    <property type="entry name" value="Peripla_BP_I"/>
</dbReference>
<keyword evidence="2" id="KW-0238">DNA-binding</keyword>
<dbReference type="SUPFAM" id="SSF53822">
    <property type="entry name" value="Periplasmic binding protein-like I"/>
    <property type="match status" value="1"/>
</dbReference>
<name>A0A4R6X8J7_9GAMM</name>
<keyword evidence="3" id="KW-0804">Transcription</keyword>
<dbReference type="GO" id="GO:0003700">
    <property type="term" value="F:DNA-binding transcription factor activity"/>
    <property type="evidence" value="ECO:0007669"/>
    <property type="project" value="TreeGrafter"/>
</dbReference>
<dbReference type="Gene3D" id="3.40.50.2300">
    <property type="match status" value="2"/>
</dbReference>
<gene>
    <name evidence="5" type="ORF">C8D85_1401</name>
</gene>
<dbReference type="GO" id="GO:0055085">
    <property type="term" value="P:transmembrane transport"/>
    <property type="evidence" value="ECO:0007669"/>
    <property type="project" value="UniProtKB-ARBA"/>
</dbReference>
<evidence type="ECO:0000313" key="5">
    <source>
        <dbReference type="EMBL" id="TDR13870.1"/>
    </source>
</evidence>
<dbReference type="Pfam" id="PF13407">
    <property type="entry name" value="Peripla_BP_4"/>
    <property type="match status" value="1"/>
</dbReference>
<dbReference type="PANTHER" id="PTHR30146">
    <property type="entry name" value="LACI-RELATED TRANSCRIPTIONAL REPRESSOR"/>
    <property type="match status" value="1"/>
</dbReference>
<dbReference type="CDD" id="cd06307">
    <property type="entry name" value="PBP1_sugar_binding"/>
    <property type="match status" value="1"/>
</dbReference>
<dbReference type="InterPro" id="IPR010982">
    <property type="entry name" value="Lambda_DNA-bd_dom_sf"/>
</dbReference>
<evidence type="ECO:0000256" key="3">
    <source>
        <dbReference type="ARBA" id="ARBA00023163"/>
    </source>
</evidence>
<evidence type="ECO:0000256" key="1">
    <source>
        <dbReference type="ARBA" id="ARBA00023015"/>
    </source>
</evidence>
<dbReference type="SMART" id="SM00354">
    <property type="entry name" value="HTH_LACI"/>
    <property type="match status" value="1"/>
</dbReference>
<dbReference type="RefSeq" id="WP_162847556.1">
    <property type="nucleotide sequence ID" value="NZ_SNZA01000002.1"/>
</dbReference>
<dbReference type="AlphaFoldDB" id="A0A4R6X8J7"/>
<dbReference type="PROSITE" id="PS50932">
    <property type="entry name" value="HTH_LACI_2"/>
    <property type="match status" value="1"/>
</dbReference>
<proteinExistence type="predicted"/>
<dbReference type="Pfam" id="PF00356">
    <property type="entry name" value="LacI"/>
    <property type="match status" value="1"/>
</dbReference>
<dbReference type="CDD" id="cd01392">
    <property type="entry name" value="HTH_LacI"/>
    <property type="match status" value="1"/>
</dbReference>
<reference evidence="5 6" key="1">
    <citation type="submission" date="2019-03" db="EMBL/GenBank/DDBJ databases">
        <title>Genomic Encyclopedia of Type Strains, Phase IV (KMG-IV): sequencing the most valuable type-strain genomes for metagenomic binning, comparative biology and taxonomic classification.</title>
        <authorList>
            <person name="Goeker M."/>
        </authorList>
    </citation>
    <scope>NUCLEOTIDE SEQUENCE [LARGE SCALE GENOMIC DNA]</scope>
    <source>
        <strain evidence="5 6">DSM 5604</strain>
    </source>
</reference>